<dbReference type="Proteomes" id="UP000719766">
    <property type="component" value="Unassembled WGS sequence"/>
</dbReference>
<evidence type="ECO:0000313" key="3">
    <source>
        <dbReference type="Proteomes" id="UP000719766"/>
    </source>
</evidence>
<keyword evidence="3" id="KW-1185">Reference proteome</keyword>
<organism evidence="2 3">
    <name type="scientific">Suillus plorans</name>
    <dbReference type="NCBI Taxonomy" id="116603"/>
    <lineage>
        <taxon>Eukaryota</taxon>
        <taxon>Fungi</taxon>
        <taxon>Dikarya</taxon>
        <taxon>Basidiomycota</taxon>
        <taxon>Agaricomycotina</taxon>
        <taxon>Agaricomycetes</taxon>
        <taxon>Agaricomycetidae</taxon>
        <taxon>Boletales</taxon>
        <taxon>Suillineae</taxon>
        <taxon>Suillaceae</taxon>
        <taxon>Suillus</taxon>
    </lineage>
</organism>
<gene>
    <name evidence="2" type="ORF">HD556DRAFT_1054784</name>
</gene>
<protein>
    <submittedName>
        <fullName evidence="2">Uncharacterized protein</fullName>
    </submittedName>
</protein>
<evidence type="ECO:0000313" key="2">
    <source>
        <dbReference type="EMBL" id="KAG1786358.1"/>
    </source>
</evidence>
<accession>A0A9P7DB98</accession>
<comment type="caution">
    <text evidence="2">The sequence shown here is derived from an EMBL/GenBank/DDBJ whole genome shotgun (WGS) entry which is preliminary data.</text>
</comment>
<sequence length="260" mass="29948">MRFEFEGAAPHFELSPRTLKFHHRPTLLMNSECYPSSARYIPVQSIQFIHQLLELRRKRLCTGHLGTQSQSQGPCLQPPFTNRISAPSRRKPTHGTNSPHKPPHPSEGTSTLHSPSHHPPAGLHHEWSALMPASAWNGSNFIARVRKHGTYQVRVSSQRCNTRRHQLNDRHLRPCLPHQICQRSCMRISAYHAEGRVTLTCCIRCYSMIRRREQQREKCSVDWEYHFGWYPQLMSSATHLFPCSSHKADSTVPPSGLRKQ</sequence>
<proteinExistence type="predicted"/>
<name>A0A9P7DB98_9AGAM</name>
<reference evidence="2" key="1">
    <citation type="journal article" date="2020" name="New Phytol.">
        <title>Comparative genomics reveals dynamic genome evolution in host specialist ectomycorrhizal fungi.</title>
        <authorList>
            <person name="Lofgren L.A."/>
            <person name="Nguyen N.H."/>
            <person name="Vilgalys R."/>
            <person name="Ruytinx J."/>
            <person name="Liao H.L."/>
            <person name="Branco S."/>
            <person name="Kuo A."/>
            <person name="LaButti K."/>
            <person name="Lipzen A."/>
            <person name="Andreopoulos W."/>
            <person name="Pangilinan J."/>
            <person name="Riley R."/>
            <person name="Hundley H."/>
            <person name="Na H."/>
            <person name="Barry K."/>
            <person name="Grigoriev I.V."/>
            <person name="Stajich J.E."/>
            <person name="Kennedy P.G."/>
        </authorList>
    </citation>
    <scope>NUCLEOTIDE SEQUENCE</scope>
    <source>
        <strain evidence="2">S12</strain>
    </source>
</reference>
<dbReference type="EMBL" id="JABBWE010000093">
    <property type="protein sequence ID" value="KAG1786358.1"/>
    <property type="molecule type" value="Genomic_DNA"/>
</dbReference>
<evidence type="ECO:0000256" key="1">
    <source>
        <dbReference type="SAM" id="MobiDB-lite"/>
    </source>
</evidence>
<feature type="region of interest" description="Disordered" evidence="1">
    <location>
        <begin position="65"/>
        <end position="124"/>
    </location>
</feature>
<dbReference type="RefSeq" id="XP_041153812.1">
    <property type="nucleotide sequence ID" value="XM_041296025.1"/>
</dbReference>
<feature type="compositionally biased region" description="Polar residues" evidence="1">
    <location>
        <begin position="65"/>
        <end position="85"/>
    </location>
</feature>
<dbReference type="GeneID" id="64589789"/>
<dbReference type="AlphaFoldDB" id="A0A9P7DB98"/>